<gene>
    <name evidence="2" type="ORF">NTJ_12213</name>
</gene>
<organism evidence="2 3">
    <name type="scientific">Nesidiocoris tenuis</name>
    <dbReference type="NCBI Taxonomy" id="355587"/>
    <lineage>
        <taxon>Eukaryota</taxon>
        <taxon>Metazoa</taxon>
        <taxon>Ecdysozoa</taxon>
        <taxon>Arthropoda</taxon>
        <taxon>Hexapoda</taxon>
        <taxon>Insecta</taxon>
        <taxon>Pterygota</taxon>
        <taxon>Neoptera</taxon>
        <taxon>Paraneoptera</taxon>
        <taxon>Hemiptera</taxon>
        <taxon>Heteroptera</taxon>
        <taxon>Panheteroptera</taxon>
        <taxon>Cimicomorpha</taxon>
        <taxon>Miridae</taxon>
        <taxon>Dicyphina</taxon>
        <taxon>Nesidiocoris</taxon>
    </lineage>
</organism>
<sequence>MDKRQSIAESSSGRTDFKSNLNWNSSWSGPNWQPQTEASSRPNRSPCGYLDGPQKSAQTESKTILKKPSKTADRKIVKSRKFSIEQTNPCHIPAEVNWLHNVYPQRVPELMKLMAVIQQLEVVANQISFSIGQEAPNTEHAPDQNQFDDLERQALEQYQPSDTSLTQQIDENFPYLADSDFRDLERQAMEQYGNASDTQIFTPSINRNLDQSVSKFVWNRG</sequence>
<name>A0ABN7B4Q1_9HEMI</name>
<dbReference type="Proteomes" id="UP001307889">
    <property type="component" value="Chromosome 10"/>
</dbReference>
<dbReference type="EMBL" id="AP028918">
    <property type="protein sequence ID" value="BES99395.1"/>
    <property type="molecule type" value="Genomic_DNA"/>
</dbReference>
<evidence type="ECO:0000313" key="3">
    <source>
        <dbReference type="Proteomes" id="UP001307889"/>
    </source>
</evidence>
<evidence type="ECO:0000313" key="2">
    <source>
        <dbReference type="EMBL" id="BES99395.1"/>
    </source>
</evidence>
<feature type="compositionally biased region" description="Polar residues" evidence="1">
    <location>
        <begin position="7"/>
        <end position="43"/>
    </location>
</feature>
<proteinExistence type="predicted"/>
<keyword evidence="3" id="KW-1185">Reference proteome</keyword>
<feature type="region of interest" description="Disordered" evidence="1">
    <location>
        <begin position="1"/>
        <end position="72"/>
    </location>
</feature>
<evidence type="ECO:0000256" key="1">
    <source>
        <dbReference type="SAM" id="MobiDB-lite"/>
    </source>
</evidence>
<protein>
    <submittedName>
        <fullName evidence="2">Uncharacterized protein</fullName>
    </submittedName>
</protein>
<accession>A0ABN7B4Q1</accession>
<reference evidence="2 3" key="1">
    <citation type="submission" date="2023-09" db="EMBL/GenBank/DDBJ databases">
        <title>Nesidiocoris tenuis whole genome shotgun sequence.</title>
        <authorList>
            <person name="Shibata T."/>
            <person name="Shimoda M."/>
            <person name="Kobayashi T."/>
            <person name="Uehara T."/>
        </authorList>
    </citation>
    <scope>NUCLEOTIDE SEQUENCE [LARGE SCALE GENOMIC DNA]</scope>
    <source>
        <strain evidence="2 3">Japan</strain>
    </source>
</reference>